<feature type="transmembrane region" description="Helical" evidence="7">
    <location>
        <begin position="329"/>
        <end position="347"/>
    </location>
</feature>
<evidence type="ECO:0000256" key="2">
    <source>
        <dbReference type="ARBA" id="ARBA00006217"/>
    </source>
</evidence>
<evidence type="ECO:0000256" key="7">
    <source>
        <dbReference type="SAM" id="Phobius"/>
    </source>
</evidence>
<dbReference type="GO" id="GO:0004089">
    <property type="term" value="F:carbonate dehydratase activity"/>
    <property type="evidence" value="ECO:0007669"/>
    <property type="project" value="InterPro"/>
</dbReference>
<evidence type="ECO:0000256" key="1">
    <source>
        <dbReference type="ARBA" id="ARBA00004141"/>
    </source>
</evidence>
<evidence type="ECO:0000256" key="6">
    <source>
        <dbReference type="PIRSR" id="PIRSR601765-1"/>
    </source>
</evidence>
<feature type="binding site" evidence="6">
    <location>
        <position position="629"/>
    </location>
    <ligand>
        <name>Zn(2+)</name>
        <dbReference type="ChEBI" id="CHEBI:29105"/>
    </ligand>
</feature>
<keyword evidence="6" id="KW-0479">Metal-binding</keyword>
<proteinExistence type="inferred from homology"/>
<name>A0A934S5Z6_9BACT</name>
<dbReference type="SMART" id="SM00947">
    <property type="entry name" value="Pro_CA"/>
    <property type="match status" value="1"/>
</dbReference>
<dbReference type="Gene3D" id="3.40.1050.10">
    <property type="entry name" value="Carbonic anhydrase"/>
    <property type="match status" value="1"/>
</dbReference>
<keyword evidence="10" id="KW-1185">Reference proteome</keyword>
<dbReference type="InterPro" id="IPR001765">
    <property type="entry name" value="Carbonic_anhydrase"/>
</dbReference>
<dbReference type="InterPro" id="IPR001902">
    <property type="entry name" value="SLC26A/SulP_fam"/>
</dbReference>
<keyword evidence="3 7" id="KW-0812">Transmembrane</keyword>
<dbReference type="GO" id="GO:0055085">
    <property type="term" value="P:transmembrane transport"/>
    <property type="evidence" value="ECO:0007669"/>
    <property type="project" value="InterPro"/>
</dbReference>
<dbReference type="PANTHER" id="PTHR11814">
    <property type="entry name" value="SULFATE TRANSPORTER"/>
    <property type="match status" value="1"/>
</dbReference>
<feature type="domain" description="SLC26A/SulP transporter" evidence="8">
    <location>
        <begin position="12"/>
        <end position="381"/>
    </location>
</feature>
<comment type="similarity">
    <text evidence="2">Belongs to the beta-class carbonic anhydrase family.</text>
</comment>
<evidence type="ECO:0000256" key="3">
    <source>
        <dbReference type="ARBA" id="ARBA00022692"/>
    </source>
</evidence>
<gene>
    <name evidence="9" type="ORF">JIN85_05685</name>
</gene>
<dbReference type="RefSeq" id="WP_200268492.1">
    <property type="nucleotide sequence ID" value="NZ_JAENIJ010000006.1"/>
</dbReference>
<dbReference type="SUPFAM" id="SSF53056">
    <property type="entry name" value="beta-carbonic anhydrase, cab"/>
    <property type="match status" value="1"/>
</dbReference>
<feature type="transmembrane region" description="Helical" evidence="7">
    <location>
        <begin position="294"/>
        <end position="317"/>
    </location>
</feature>
<dbReference type="GO" id="GO:0008270">
    <property type="term" value="F:zinc ion binding"/>
    <property type="evidence" value="ECO:0007669"/>
    <property type="project" value="InterPro"/>
</dbReference>
<comment type="caution">
    <text evidence="9">The sequence shown here is derived from an EMBL/GenBank/DDBJ whole genome shotgun (WGS) entry which is preliminary data.</text>
</comment>
<feature type="transmembrane region" description="Helical" evidence="7">
    <location>
        <begin position="388"/>
        <end position="418"/>
    </location>
</feature>
<evidence type="ECO:0000313" key="9">
    <source>
        <dbReference type="EMBL" id="MBK1881895.1"/>
    </source>
</evidence>
<dbReference type="EMBL" id="JAENIJ010000006">
    <property type="protein sequence ID" value="MBK1881895.1"/>
    <property type="molecule type" value="Genomic_DNA"/>
</dbReference>
<dbReference type="Proteomes" id="UP000603141">
    <property type="component" value="Unassembled WGS sequence"/>
</dbReference>
<comment type="cofactor">
    <cofactor evidence="6">
        <name>Zn(2+)</name>
        <dbReference type="ChEBI" id="CHEBI:29105"/>
    </cofactor>
    <text evidence="6">Binds 1 zinc ion per subunit.</text>
</comment>
<sequence length="755" mass="80504">MHDTPFRTTIARDALAGLVVSLVALPLCLGIAQASGVPPMSGLIAGVIGGIVVGFLSGSHISVSGPSAGYTAIVLAQIAAVGGNLQALFLMVFLSGLIQLGFSALKAGFFSNYIPNNVIKGLLAAIGLILILKQIPHLIGYDFEPEGAMSFKENAGANTFTSLLNMNLNWGACIIGLVCLAFLFLWDLSPLKKLLVPSALLAVLLAIGINAIFLATGSSLAVDSNHLINLPLIREMENPLHVLMFPDFSYLTNPVIYTGALAIAIVTSLEALLSIEAADKIDPYQRATPPNRELFAQGVGNSLCGLLGAIPVTSVVVRSSVNASSGSRTRAATVIHGVILLAAIIAIPSLLNMIPLAVLAAILISTGFKLASPALFKRMYREGWKQFLPFVATVSAIILTDLLTGIIIGLVVSTAFILRSNLRKGVRIIREKHVAGDLVRIQLASQVSFLNRAALTTTLEELPSGSQVVIDARTTDYIDPDIHALILKFRNEQAPAREIGVSLVGFMPHYKWDDEVQYVDVSTKEAQTKLTPQDVLQLLKEGNRRFVNGDRLYRDLARQVNVTAGGQHPMAVVLGCMDSRASTELLFDLGLGDIFTVRQAGAIGGRKALGSIEYGCKAAGSKLIVVLGHTGCGAVTAACQVGHQKADPVAATGLNNIGYVTEVIHEAYEEEIKCCGEPKEVSADFVDRVARRNVLRTMKYIRENSDVLREMIETNQIAVVGAMYDIRSGQVDFFEADPASALKGLPTEEPIAIPA</sequence>
<feature type="transmembrane region" description="Helical" evidence="7">
    <location>
        <begin position="168"/>
        <end position="186"/>
    </location>
</feature>
<feature type="transmembrane region" description="Helical" evidence="7">
    <location>
        <begin position="117"/>
        <end position="135"/>
    </location>
</feature>
<protein>
    <recommendedName>
        <fullName evidence="8">SLC26A/SulP transporter domain-containing protein</fullName>
    </recommendedName>
</protein>
<evidence type="ECO:0000259" key="8">
    <source>
        <dbReference type="Pfam" id="PF00916"/>
    </source>
</evidence>
<feature type="binding site" evidence="6">
    <location>
        <position position="632"/>
    </location>
    <ligand>
        <name>Zn(2+)</name>
        <dbReference type="ChEBI" id="CHEBI:29105"/>
    </ligand>
</feature>
<evidence type="ECO:0000313" key="10">
    <source>
        <dbReference type="Proteomes" id="UP000603141"/>
    </source>
</evidence>
<organism evidence="9 10">
    <name type="scientific">Luteolibacter pohnpeiensis</name>
    <dbReference type="NCBI Taxonomy" id="454153"/>
    <lineage>
        <taxon>Bacteria</taxon>
        <taxon>Pseudomonadati</taxon>
        <taxon>Verrucomicrobiota</taxon>
        <taxon>Verrucomicrobiia</taxon>
        <taxon>Verrucomicrobiales</taxon>
        <taxon>Verrucomicrobiaceae</taxon>
        <taxon>Luteolibacter</taxon>
    </lineage>
</organism>
<evidence type="ECO:0000256" key="5">
    <source>
        <dbReference type="ARBA" id="ARBA00023136"/>
    </source>
</evidence>
<feature type="binding site" evidence="6">
    <location>
        <position position="576"/>
    </location>
    <ligand>
        <name>Zn(2+)</name>
        <dbReference type="ChEBI" id="CHEBI:29105"/>
    </ligand>
</feature>
<accession>A0A934S5Z6</accession>
<dbReference type="InterPro" id="IPR036874">
    <property type="entry name" value="Carbonic_anhydrase_sf"/>
</dbReference>
<keyword evidence="6" id="KW-0862">Zinc</keyword>
<feature type="binding site" evidence="6">
    <location>
        <position position="578"/>
    </location>
    <ligand>
        <name>Zn(2+)</name>
        <dbReference type="ChEBI" id="CHEBI:29105"/>
    </ligand>
</feature>
<dbReference type="InterPro" id="IPR011547">
    <property type="entry name" value="SLC26A/SulP_dom"/>
</dbReference>
<keyword evidence="4 7" id="KW-1133">Transmembrane helix</keyword>
<reference evidence="9" key="1">
    <citation type="submission" date="2021-01" db="EMBL/GenBank/DDBJ databases">
        <title>Modified the classification status of verrucomicrobia.</title>
        <authorList>
            <person name="Feng X."/>
        </authorList>
    </citation>
    <scope>NUCLEOTIDE SEQUENCE</scope>
    <source>
        <strain evidence="9">KCTC 22041</strain>
    </source>
</reference>
<dbReference type="Pfam" id="PF00916">
    <property type="entry name" value="Sulfate_transp"/>
    <property type="match status" value="1"/>
</dbReference>
<dbReference type="GO" id="GO:0016020">
    <property type="term" value="C:membrane"/>
    <property type="evidence" value="ECO:0007669"/>
    <property type="project" value="UniProtKB-SubCell"/>
</dbReference>
<dbReference type="Pfam" id="PF00484">
    <property type="entry name" value="Pro_CA"/>
    <property type="match status" value="1"/>
</dbReference>
<keyword evidence="5 7" id="KW-0472">Membrane</keyword>
<dbReference type="AlphaFoldDB" id="A0A934S5Z6"/>
<feature type="transmembrane region" description="Helical" evidence="7">
    <location>
        <begin position="198"/>
        <end position="222"/>
    </location>
</feature>
<comment type="subcellular location">
    <subcellularLocation>
        <location evidence="1">Membrane</location>
        <topology evidence="1">Multi-pass membrane protein</topology>
    </subcellularLocation>
</comment>
<evidence type="ECO:0000256" key="4">
    <source>
        <dbReference type="ARBA" id="ARBA00022989"/>
    </source>
</evidence>
<feature type="transmembrane region" description="Helical" evidence="7">
    <location>
        <begin position="40"/>
        <end position="56"/>
    </location>
</feature>
<feature type="transmembrane region" description="Helical" evidence="7">
    <location>
        <begin position="254"/>
        <end position="273"/>
    </location>
</feature>
<dbReference type="CDD" id="cd03378">
    <property type="entry name" value="beta_CA_cladeC"/>
    <property type="match status" value="1"/>
</dbReference>